<proteinExistence type="predicted"/>
<evidence type="ECO:0000256" key="1">
    <source>
        <dbReference type="ARBA" id="ARBA00022723"/>
    </source>
</evidence>
<dbReference type="OrthoDB" id="4222801at2759"/>
<dbReference type="PROSITE" id="PS50048">
    <property type="entry name" value="ZN2_CY6_FUNGAL_2"/>
    <property type="match status" value="1"/>
</dbReference>
<dbReference type="SMART" id="SM00906">
    <property type="entry name" value="Fungal_trans"/>
    <property type="match status" value="1"/>
</dbReference>
<dbReference type="Gene3D" id="4.10.240.10">
    <property type="entry name" value="Zn(2)-C6 fungal-type DNA-binding domain"/>
    <property type="match status" value="1"/>
</dbReference>
<dbReference type="AlphaFoldDB" id="A0A225ASC4"/>
<evidence type="ECO:0000256" key="6">
    <source>
        <dbReference type="SAM" id="MobiDB-lite"/>
    </source>
</evidence>
<dbReference type="InterPro" id="IPR007219">
    <property type="entry name" value="XnlR_reg_dom"/>
</dbReference>
<feature type="region of interest" description="Disordered" evidence="6">
    <location>
        <begin position="1"/>
        <end position="21"/>
    </location>
</feature>
<keyword evidence="5" id="KW-0539">Nucleus</keyword>
<dbReference type="PANTHER" id="PTHR31668:SF4">
    <property type="entry name" value="TRANSCRIPTIONAL ACTIVATOR PROTEIN DAL81"/>
    <property type="match status" value="1"/>
</dbReference>
<evidence type="ECO:0000313" key="9">
    <source>
        <dbReference type="Proteomes" id="UP000214365"/>
    </source>
</evidence>
<dbReference type="GO" id="GO:0008270">
    <property type="term" value="F:zinc ion binding"/>
    <property type="evidence" value="ECO:0007669"/>
    <property type="project" value="InterPro"/>
</dbReference>
<evidence type="ECO:0000256" key="3">
    <source>
        <dbReference type="ARBA" id="ARBA00023125"/>
    </source>
</evidence>
<evidence type="ECO:0000313" key="8">
    <source>
        <dbReference type="EMBL" id="OKL57325.1"/>
    </source>
</evidence>
<dbReference type="Pfam" id="PF04082">
    <property type="entry name" value="Fungal_trans"/>
    <property type="match status" value="1"/>
</dbReference>
<accession>A0A225ASC4</accession>
<gene>
    <name evidence="8" type="ORF">UA08_07469</name>
</gene>
<evidence type="ECO:0000259" key="7">
    <source>
        <dbReference type="PROSITE" id="PS50048"/>
    </source>
</evidence>
<evidence type="ECO:0000256" key="2">
    <source>
        <dbReference type="ARBA" id="ARBA00023015"/>
    </source>
</evidence>
<dbReference type="CDD" id="cd00067">
    <property type="entry name" value="GAL4"/>
    <property type="match status" value="1"/>
</dbReference>
<dbReference type="EMBL" id="LFMY01000012">
    <property type="protein sequence ID" value="OKL57325.1"/>
    <property type="molecule type" value="Genomic_DNA"/>
</dbReference>
<dbReference type="GO" id="GO:0006351">
    <property type="term" value="P:DNA-templated transcription"/>
    <property type="evidence" value="ECO:0007669"/>
    <property type="project" value="InterPro"/>
</dbReference>
<sequence>MEDHVARRTDQQAHTGPRKYMSKGRRACDLCRSRKSACQIEVAPPCRMCRAHGQQCEFTNRVVRKKRPAPHSVAEEGGNAPVWHPEVRPAQSDTEQLSWPQGLNFLSMPENNLASASPSNMQGHVFGGPGLSHTSNEQLTPGFLSGPENADQFMIDDFMLSIYEGRTLPDVYQGTGSGLNSLDYSPLTSQVCGLTGDQDPYVLRHYQYDEKSEFVFSKLAIRKVQDGPVPVQFLLSKPELSADSRSQTVLRHGPQTNETPSLSEIVPPEVAERLIELFFRFVNPQFPVLSEANRPCPRTSPTHLLAAIYSITQPFTVFDDKLSIELAYNHPSPQSLSNIAWRSLNDEIPEPTIHSLQAALIMLLQPPSNPLLLESPLKWALLGLTVSMAQTLGLYLDPTAWNLPPEEVESRKRLAWLVWAADKWCAFSLGRPSHISRNDWMIIELDIEQNHSLPDAADQSSRFYTTQFSKLTLILDSVLADLYQDFKLAITTAQPILQRLDEWHNSLPSILEIRRGNDGNNTDLPNGSASLHIAYHAVKILVFRALLRPFNQPNNPDSTTTQDHQSHADDWLAAKMRIRNGALAEVTSVLSLISSFRQEHYQAFWAPWSKTSFALVTNLLFLLSATSNRDTRTAAELSSSSSPSPSLSSPSPGMAGRDEYAECRQALERARTIFRLHAKALDMMRLALLRIDAIFWIGWERVLGFK</sequence>
<dbReference type="GO" id="GO:0003677">
    <property type="term" value="F:DNA binding"/>
    <property type="evidence" value="ECO:0007669"/>
    <property type="project" value="UniProtKB-KW"/>
</dbReference>
<dbReference type="GO" id="GO:0000981">
    <property type="term" value="F:DNA-binding transcription factor activity, RNA polymerase II-specific"/>
    <property type="evidence" value="ECO:0007669"/>
    <property type="project" value="InterPro"/>
</dbReference>
<comment type="caution">
    <text evidence="8">The sequence shown here is derived from an EMBL/GenBank/DDBJ whole genome shotgun (WGS) entry which is preliminary data.</text>
</comment>
<organism evidence="8 9">
    <name type="scientific">Talaromyces atroroseus</name>
    <dbReference type="NCBI Taxonomy" id="1441469"/>
    <lineage>
        <taxon>Eukaryota</taxon>
        <taxon>Fungi</taxon>
        <taxon>Dikarya</taxon>
        <taxon>Ascomycota</taxon>
        <taxon>Pezizomycotina</taxon>
        <taxon>Eurotiomycetes</taxon>
        <taxon>Eurotiomycetidae</taxon>
        <taxon>Eurotiales</taxon>
        <taxon>Trichocomaceae</taxon>
        <taxon>Talaromyces</taxon>
        <taxon>Talaromyces sect. Trachyspermi</taxon>
    </lineage>
</organism>
<reference evidence="8 9" key="1">
    <citation type="submission" date="2015-06" db="EMBL/GenBank/DDBJ databases">
        <title>Talaromyces atroroseus IBT 11181 draft genome.</title>
        <authorList>
            <person name="Rasmussen K.B."/>
            <person name="Rasmussen S."/>
            <person name="Petersen B."/>
            <person name="Sicheritz-Ponten T."/>
            <person name="Mortensen U.H."/>
            <person name="Thrane U."/>
        </authorList>
    </citation>
    <scope>NUCLEOTIDE SEQUENCE [LARGE SCALE GENOMIC DNA]</scope>
    <source>
        <strain evidence="8 9">IBT 11181</strain>
    </source>
</reference>
<dbReference type="PANTHER" id="PTHR31668">
    <property type="entry name" value="GLUCOSE TRANSPORT TRANSCRIPTION REGULATOR RGT1-RELATED-RELATED"/>
    <property type="match status" value="1"/>
</dbReference>
<feature type="domain" description="Zn(2)-C6 fungal-type" evidence="7">
    <location>
        <begin position="27"/>
        <end position="58"/>
    </location>
</feature>
<keyword evidence="3" id="KW-0238">DNA-binding</keyword>
<dbReference type="GeneID" id="31007225"/>
<dbReference type="InterPro" id="IPR036864">
    <property type="entry name" value="Zn2-C6_fun-type_DNA-bd_sf"/>
</dbReference>
<protein>
    <recommendedName>
        <fullName evidence="7">Zn(2)-C6 fungal-type domain-containing protein</fullName>
    </recommendedName>
</protein>
<feature type="region of interest" description="Disordered" evidence="6">
    <location>
        <begin position="634"/>
        <end position="657"/>
    </location>
</feature>
<evidence type="ECO:0000256" key="4">
    <source>
        <dbReference type="ARBA" id="ARBA00023163"/>
    </source>
</evidence>
<keyword evidence="9" id="KW-1185">Reference proteome</keyword>
<dbReference type="CDD" id="cd12148">
    <property type="entry name" value="fungal_TF_MHR"/>
    <property type="match status" value="1"/>
</dbReference>
<dbReference type="GO" id="GO:0005634">
    <property type="term" value="C:nucleus"/>
    <property type="evidence" value="ECO:0007669"/>
    <property type="project" value="TreeGrafter"/>
</dbReference>
<dbReference type="InterPro" id="IPR050797">
    <property type="entry name" value="Carb_Metab_Trans_Reg"/>
</dbReference>
<dbReference type="PROSITE" id="PS00463">
    <property type="entry name" value="ZN2_CY6_FUNGAL_1"/>
    <property type="match status" value="1"/>
</dbReference>
<feature type="compositionally biased region" description="Basic and acidic residues" evidence="6">
    <location>
        <begin position="1"/>
        <end position="11"/>
    </location>
</feature>
<feature type="compositionally biased region" description="Low complexity" evidence="6">
    <location>
        <begin position="637"/>
        <end position="652"/>
    </location>
</feature>
<dbReference type="RefSeq" id="XP_020117446.1">
    <property type="nucleotide sequence ID" value="XM_020262366.1"/>
</dbReference>
<keyword evidence="1" id="KW-0479">Metal-binding</keyword>
<keyword evidence="4" id="KW-0804">Transcription</keyword>
<keyword evidence="2" id="KW-0805">Transcription regulation</keyword>
<dbReference type="SMART" id="SM00066">
    <property type="entry name" value="GAL4"/>
    <property type="match status" value="1"/>
</dbReference>
<evidence type="ECO:0000256" key="5">
    <source>
        <dbReference type="ARBA" id="ARBA00023242"/>
    </source>
</evidence>
<dbReference type="STRING" id="1441469.A0A225ASC4"/>
<dbReference type="SUPFAM" id="SSF57701">
    <property type="entry name" value="Zn2/Cys6 DNA-binding domain"/>
    <property type="match status" value="1"/>
</dbReference>
<dbReference type="Proteomes" id="UP000214365">
    <property type="component" value="Unassembled WGS sequence"/>
</dbReference>
<dbReference type="InterPro" id="IPR001138">
    <property type="entry name" value="Zn2Cys6_DnaBD"/>
</dbReference>
<dbReference type="GO" id="GO:0001080">
    <property type="term" value="P:nitrogen catabolite activation of transcription from RNA polymerase II promoter"/>
    <property type="evidence" value="ECO:0007669"/>
    <property type="project" value="TreeGrafter"/>
</dbReference>
<name>A0A225ASC4_TALAT</name>